<protein>
    <submittedName>
        <fullName evidence="2">Uncharacterized protein</fullName>
    </submittedName>
</protein>
<feature type="region of interest" description="Disordered" evidence="1">
    <location>
        <begin position="50"/>
        <end position="91"/>
    </location>
</feature>
<comment type="caution">
    <text evidence="2">The sequence shown here is derived from an EMBL/GenBank/DDBJ whole genome shotgun (WGS) entry which is preliminary data.</text>
</comment>
<sequence>MRNTVLSAAALLALAACSQETEERAEAAAEGAVRDTAANAEVIGEEIEEGAIDATREISEGAGELSERLEAGDNEEPGPAPITGDDLSREE</sequence>
<reference evidence="2 3" key="1">
    <citation type="journal article" date="2017" name="Int. J. Syst. Evol. Microbiol.">
        <title>Erythrobacter aquimixticola sp. nov., isolated from the junction between the ocean and a freshwater spring.</title>
        <authorList>
            <person name="Park S."/>
            <person name="Jung Y.T."/>
            <person name="Choi S.J."/>
            <person name="Yoon J.H."/>
        </authorList>
    </citation>
    <scope>NUCLEOTIDE SEQUENCE [LARGE SCALE GENOMIC DNA]</scope>
    <source>
        <strain evidence="2 3">JSSK-14</strain>
    </source>
</reference>
<dbReference type="AlphaFoldDB" id="A0A419RWV0"/>
<dbReference type="PROSITE" id="PS51257">
    <property type="entry name" value="PROKAR_LIPOPROTEIN"/>
    <property type="match status" value="1"/>
</dbReference>
<name>A0A419RWV0_9SPHN</name>
<gene>
    <name evidence="2" type="ORF">D6201_07965</name>
</gene>
<proteinExistence type="predicted"/>
<feature type="compositionally biased region" description="Basic and acidic residues" evidence="1">
    <location>
        <begin position="54"/>
        <end position="71"/>
    </location>
</feature>
<dbReference type="EMBL" id="RAHX01000001">
    <property type="protein sequence ID" value="RJY10280.1"/>
    <property type="molecule type" value="Genomic_DNA"/>
</dbReference>
<keyword evidence="3" id="KW-1185">Reference proteome</keyword>
<dbReference type="OrthoDB" id="7410557at2"/>
<evidence type="ECO:0000256" key="1">
    <source>
        <dbReference type="SAM" id="MobiDB-lite"/>
    </source>
</evidence>
<dbReference type="Proteomes" id="UP000285232">
    <property type="component" value="Unassembled WGS sequence"/>
</dbReference>
<organism evidence="2 3">
    <name type="scientific">Aurantiacibacter aquimixticola</name>
    <dbReference type="NCBI Taxonomy" id="1958945"/>
    <lineage>
        <taxon>Bacteria</taxon>
        <taxon>Pseudomonadati</taxon>
        <taxon>Pseudomonadota</taxon>
        <taxon>Alphaproteobacteria</taxon>
        <taxon>Sphingomonadales</taxon>
        <taxon>Erythrobacteraceae</taxon>
        <taxon>Aurantiacibacter</taxon>
    </lineage>
</organism>
<accession>A0A419RWV0</accession>
<evidence type="ECO:0000313" key="2">
    <source>
        <dbReference type="EMBL" id="RJY10280.1"/>
    </source>
</evidence>
<evidence type="ECO:0000313" key="3">
    <source>
        <dbReference type="Proteomes" id="UP000285232"/>
    </source>
</evidence>